<organism evidence="1 2">
    <name type="scientific">Artemisia annua</name>
    <name type="common">Sweet wormwood</name>
    <dbReference type="NCBI Taxonomy" id="35608"/>
    <lineage>
        <taxon>Eukaryota</taxon>
        <taxon>Viridiplantae</taxon>
        <taxon>Streptophyta</taxon>
        <taxon>Embryophyta</taxon>
        <taxon>Tracheophyta</taxon>
        <taxon>Spermatophyta</taxon>
        <taxon>Magnoliopsida</taxon>
        <taxon>eudicotyledons</taxon>
        <taxon>Gunneridae</taxon>
        <taxon>Pentapetalae</taxon>
        <taxon>asterids</taxon>
        <taxon>campanulids</taxon>
        <taxon>Asterales</taxon>
        <taxon>Asteraceae</taxon>
        <taxon>Asteroideae</taxon>
        <taxon>Anthemideae</taxon>
        <taxon>Artemisiinae</taxon>
        <taxon>Artemisia</taxon>
    </lineage>
</organism>
<evidence type="ECO:0000313" key="2">
    <source>
        <dbReference type="Proteomes" id="UP000245207"/>
    </source>
</evidence>
<accession>A0A2U1M6Y3</accession>
<dbReference type="AlphaFoldDB" id="A0A2U1M6Y3"/>
<comment type="caution">
    <text evidence="1">The sequence shown here is derived from an EMBL/GenBank/DDBJ whole genome shotgun (WGS) entry which is preliminary data.</text>
</comment>
<sequence length="94" mass="10400">MGKSSSLLGKNSSFIFDLKRSLVEELVKRPESSERKLIGSYIRIISNPKDLSGVERISGNGSVPERVRLPVSNMINYIPICILSNDDFSKPSTS</sequence>
<dbReference type="PANTHER" id="PTHR46851">
    <property type="entry name" value="OS01G0884500 PROTEIN"/>
    <property type="match status" value="1"/>
</dbReference>
<evidence type="ECO:0000313" key="1">
    <source>
        <dbReference type="EMBL" id="PWA56996.1"/>
    </source>
</evidence>
<dbReference type="EMBL" id="PKPP01006292">
    <property type="protein sequence ID" value="PWA56996.1"/>
    <property type="molecule type" value="Genomic_DNA"/>
</dbReference>
<protein>
    <submittedName>
        <fullName evidence="1">SWIB/MDM2 domain, Plus-3 domain protein</fullName>
    </submittedName>
</protein>
<reference evidence="1 2" key="1">
    <citation type="journal article" date="2018" name="Mol. Plant">
        <title>The genome of Artemisia annua provides insight into the evolution of Asteraceae family and artemisinin biosynthesis.</title>
        <authorList>
            <person name="Shen Q."/>
            <person name="Zhang L."/>
            <person name="Liao Z."/>
            <person name="Wang S."/>
            <person name="Yan T."/>
            <person name="Shi P."/>
            <person name="Liu M."/>
            <person name="Fu X."/>
            <person name="Pan Q."/>
            <person name="Wang Y."/>
            <person name="Lv Z."/>
            <person name="Lu X."/>
            <person name="Zhang F."/>
            <person name="Jiang W."/>
            <person name="Ma Y."/>
            <person name="Chen M."/>
            <person name="Hao X."/>
            <person name="Li L."/>
            <person name="Tang Y."/>
            <person name="Lv G."/>
            <person name="Zhou Y."/>
            <person name="Sun X."/>
            <person name="Brodelius P.E."/>
            <person name="Rose J.K.C."/>
            <person name="Tang K."/>
        </authorList>
    </citation>
    <scope>NUCLEOTIDE SEQUENCE [LARGE SCALE GENOMIC DNA]</scope>
    <source>
        <strain evidence="2">cv. Huhao1</strain>
        <tissue evidence="1">Leaf</tissue>
    </source>
</reference>
<dbReference type="InterPro" id="IPR045894">
    <property type="entry name" value="At5g08430-like"/>
</dbReference>
<dbReference type="OrthoDB" id="1870062at2759"/>
<dbReference type="Proteomes" id="UP000245207">
    <property type="component" value="Unassembled WGS sequence"/>
</dbReference>
<proteinExistence type="predicted"/>
<dbReference type="PANTHER" id="PTHR46851:SF11">
    <property type="entry name" value="GYF DOMAIN-CONTAINING PROTEIN"/>
    <property type="match status" value="1"/>
</dbReference>
<name>A0A2U1M6Y3_ARTAN</name>
<keyword evidence="2" id="KW-1185">Reference proteome</keyword>
<gene>
    <name evidence="1" type="ORF">CTI12_AA411840</name>
</gene>
<dbReference type="STRING" id="35608.A0A2U1M6Y3"/>